<comment type="caution">
    <text evidence="1">The sequence shown here is derived from an EMBL/GenBank/DDBJ whole genome shotgun (WGS) entry which is preliminary data.</text>
</comment>
<reference evidence="1 2" key="1">
    <citation type="journal article" date="2016" name="Nat. Commun.">
        <title>Thousands of microbial genomes shed light on interconnected biogeochemical processes in an aquifer system.</title>
        <authorList>
            <person name="Anantharaman K."/>
            <person name="Brown C.T."/>
            <person name="Hug L.A."/>
            <person name="Sharon I."/>
            <person name="Castelle C.J."/>
            <person name="Probst A.J."/>
            <person name="Thomas B.C."/>
            <person name="Singh A."/>
            <person name="Wilkins M.J."/>
            <person name="Karaoz U."/>
            <person name="Brodie E.L."/>
            <person name="Williams K.H."/>
            <person name="Hubbard S.S."/>
            <person name="Banfield J.F."/>
        </authorList>
    </citation>
    <scope>NUCLEOTIDE SEQUENCE [LARGE SCALE GENOMIC DNA]</scope>
</reference>
<sequence length="88" mass="9838">MHDPARVPKSVFVGGGHGGGVVFPPKENEAFGPFVEVGEGWKNVVSTLEEYLKSWWDDVELEFSVCDTFQCETESIDEELNAMQVILF</sequence>
<dbReference type="Proteomes" id="UP000177097">
    <property type="component" value="Unassembled WGS sequence"/>
</dbReference>
<name>A0A1F7TWS6_9BACT</name>
<dbReference type="EMBL" id="MGDX01000037">
    <property type="protein sequence ID" value="OGL70048.1"/>
    <property type="molecule type" value="Genomic_DNA"/>
</dbReference>
<proteinExistence type="predicted"/>
<gene>
    <name evidence="1" type="ORF">A3C17_01535</name>
</gene>
<dbReference type="AlphaFoldDB" id="A0A1F7TWS6"/>
<evidence type="ECO:0000313" key="1">
    <source>
        <dbReference type="EMBL" id="OGL70048.1"/>
    </source>
</evidence>
<protein>
    <submittedName>
        <fullName evidence="1">Uncharacterized protein</fullName>
    </submittedName>
</protein>
<accession>A0A1F7TWS6</accession>
<evidence type="ECO:0000313" key="2">
    <source>
        <dbReference type="Proteomes" id="UP000177097"/>
    </source>
</evidence>
<organism evidence="1 2">
    <name type="scientific">Candidatus Uhrbacteria bacterium RIFCSPHIGHO2_02_FULL_53_13</name>
    <dbReference type="NCBI Taxonomy" id="1802389"/>
    <lineage>
        <taxon>Bacteria</taxon>
        <taxon>Candidatus Uhriibacteriota</taxon>
    </lineage>
</organism>